<dbReference type="InterPro" id="IPR001034">
    <property type="entry name" value="DeoR_HTH"/>
</dbReference>
<protein>
    <submittedName>
        <fullName evidence="4">YafY family transcriptional regulator</fullName>
    </submittedName>
</protein>
<evidence type="ECO:0000256" key="2">
    <source>
        <dbReference type="ARBA" id="ARBA00023163"/>
    </source>
</evidence>
<keyword evidence="1" id="KW-0805">Transcription regulation</keyword>
<dbReference type="InterPro" id="IPR026881">
    <property type="entry name" value="WYL_dom"/>
</dbReference>
<reference evidence="4" key="2">
    <citation type="submission" date="2021-04" db="EMBL/GenBank/DDBJ databases">
        <authorList>
            <person name="Gilroy R."/>
        </authorList>
    </citation>
    <scope>NUCLEOTIDE SEQUENCE</scope>
    <source>
        <strain evidence="4">ChiGjej4B4-7305</strain>
    </source>
</reference>
<organism evidence="4 5">
    <name type="scientific">Candidatus Ruania gallistercoris</name>
    <dbReference type="NCBI Taxonomy" id="2838746"/>
    <lineage>
        <taxon>Bacteria</taxon>
        <taxon>Bacillati</taxon>
        <taxon>Actinomycetota</taxon>
        <taxon>Actinomycetes</taxon>
        <taxon>Micrococcales</taxon>
        <taxon>Ruaniaceae</taxon>
        <taxon>Ruania</taxon>
    </lineage>
</organism>
<dbReference type="GO" id="GO:0003700">
    <property type="term" value="F:DNA-binding transcription factor activity"/>
    <property type="evidence" value="ECO:0007669"/>
    <property type="project" value="InterPro"/>
</dbReference>
<gene>
    <name evidence="4" type="ORF">H9815_07705</name>
</gene>
<feature type="domain" description="HTH deoR-type" evidence="3">
    <location>
        <begin position="4"/>
        <end position="59"/>
    </location>
</feature>
<dbReference type="InterPro" id="IPR013196">
    <property type="entry name" value="HTH_11"/>
</dbReference>
<dbReference type="Pfam" id="PF13280">
    <property type="entry name" value="WYL"/>
    <property type="match status" value="1"/>
</dbReference>
<evidence type="ECO:0000259" key="3">
    <source>
        <dbReference type="PROSITE" id="PS51000"/>
    </source>
</evidence>
<name>A0A9D2J3Y5_9MICO</name>
<dbReference type="Pfam" id="PF25583">
    <property type="entry name" value="WCX"/>
    <property type="match status" value="1"/>
</dbReference>
<sequence length="319" mass="35089">MLETSARLLHLLSLLQLRQEWSGEGLATRLDVDVRTVRRDIDKLRSLGYPVDSTRGTAGGYRLAAGTSMPPLLLDDEEAVAVAIGLRGAAVGSVSGLGETAVSALLKLEQVLPSRLRHRVRALHGATVSLGGGQDAVDPEMLTIIAAACRDHKRLRFSYRERRREVEPLRLVHTPHRWYLVAWDVERSDWRTYRVDRIDTPPTPGRRFTPRPPPADDLGAYVSTAISSAPYTHRARLLLHTSAAEAAEAISPTVGRIEPAGDRNCILHTGSHSLDEIALYVALLDVGFDVLDPPELADRIRALGDRLRSVQHLPTGRTD</sequence>
<dbReference type="InterPro" id="IPR028349">
    <property type="entry name" value="PafC-like"/>
</dbReference>
<dbReference type="SUPFAM" id="SSF46785">
    <property type="entry name" value="Winged helix' DNA-binding domain"/>
    <property type="match status" value="1"/>
</dbReference>
<evidence type="ECO:0000313" key="4">
    <source>
        <dbReference type="EMBL" id="HIZ35648.1"/>
    </source>
</evidence>
<accession>A0A9D2J3Y5</accession>
<dbReference type="PANTHER" id="PTHR34580">
    <property type="match status" value="1"/>
</dbReference>
<dbReference type="PROSITE" id="PS51000">
    <property type="entry name" value="HTH_DEOR_2"/>
    <property type="match status" value="1"/>
</dbReference>
<dbReference type="Gene3D" id="1.10.10.10">
    <property type="entry name" value="Winged helix-like DNA-binding domain superfamily/Winged helix DNA-binding domain"/>
    <property type="match status" value="1"/>
</dbReference>
<reference evidence="4" key="1">
    <citation type="journal article" date="2021" name="PeerJ">
        <title>Extensive microbial diversity within the chicken gut microbiome revealed by metagenomics and culture.</title>
        <authorList>
            <person name="Gilroy R."/>
            <person name="Ravi A."/>
            <person name="Getino M."/>
            <person name="Pursley I."/>
            <person name="Horton D.L."/>
            <person name="Alikhan N.F."/>
            <person name="Baker D."/>
            <person name="Gharbi K."/>
            <person name="Hall N."/>
            <person name="Watson M."/>
            <person name="Adriaenssens E.M."/>
            <person name="Foster-Nyarko E."/>
            <person name="Jarju S."/>
            <person name="Secka A."/>
            <person name="Antonio M."/>
            <person name="Oren A."/>
            <person name="Chaudhuri R.R."/>
            <person name="La Ragione R."/>
            <person name="Hildebrand F."/>
            <person name="Pallen M.J."/>
        </authorList>
    </citation>
    <scope>NUCLEOTIDE SEQUENCE</scope>
    <source>
        <strain evidence="4">ChiGjej4B4-7305</strain>
    </source>
</reference>
<dbReference type="Pfam" id="PF08279">
    <property type="entry name" value="HTH_11"/>
    <property type="match status" value="1"/>
</dbReference>
<dbReference type="InterPro" id="IPR057727">
    <property type="entry name" value="WCX_dom"/>
</dbReference>
<dbReference type="AlphaFoldDB" id="A0A9D2J3Y5"/>
<comment type="caution">
    <text evidence="4">The sequence shown here is derived from an EMBL/GenBank/DDBJ whole genome shotgun (WGS) entry which is preliminary data.</text>
</comment>
<dbReference type="Proteomes" id="UP000824037">
    <property type="component" value="Unassembled WGS sequence"/>
</dbReference>
<dbReference type="PROSITE" id="PS52050">
    <property type="entry name" value="WYL"/>
    <property type="match status" value="1"/>
</dbReference>
<dbReference type="InterPro" id="IPR051534">
    <property type="entry name" value="CBASS_pafABC_assoc_protein"/>
</dbReference>
<dbReference type="EMBL" id="DXBY01000132">
    <property type="protein sequence ID" value="HIZ35648.1"/>
    <property type="molecule type" value="Genomic_DNA"/>
</dbReference>
<dbReference type="PIRSF" id="PIRSF016838">
    <property type="entry name" value="PafC"/>
    <property type="match status" value="1"/>
</dbReference>
<dbReference type="InterPro" id="IPR036390">
    <property type="entry name" value="WH_DNA-bd_sf"/>
</dbReference>
<keyword evidence="2" id="KW-0804">Transcription</keyword>
<evidence type="ECO:0000256" key="1">
    <source>
        <dbReference type="ARBA" id="ARBA00023015"/>
    </source>
</evidence>
<dbReference type="InterPro" id="IPR036388">
    <property type="entry name" value="WH-like_DNA-bd_sf"/>
</dbReference>
<proteinExistence type="predicted"/>
<evidence type="ECO:0000313" key="5">
    <source>
        <dbReference type="Proteomes" id="UP000824037"/>
    </source>
</evidence>
<dbReference type="PANTHER" id="PTHR34580:SF3">
    <property type="entry name" value="PROTEIN PAFB"/>
    <property type="match status" value="1"/>
</dbReference>